<dbReference type="Proteomes" id="UP000805193">
    <property type="component" value="Unassembled WGS sequence"/>
</dbReference>
<name>A0AC60Q1Z6_IXOPE</name>
<proteinExistence type="predicted"/>
<evidence type="ECO:0000313" key="1">
    <source>
        <dbReference type="EMBL" id="KAG0427225.1"/>
    </source>
</evidence>
<dbReference type="EMBL" id="JABSTQ010009650">
    <property type="protein sequence ID" value="KAG0427225.1"/>
    <property type="molecule type" value="Genomic_DNA"/>
</dbReference>
<evidence type="ECO:0000313" key="2">
    <source>
        <dbReference type="Proteomes" id="UP000805193"/>
    </source>
</evidence>
<comment type="caution">
    <text evidence="1">The sequence shown here is derived from an EMBL/GenBank/DDBJ whole genome shotgun (WGS) entry which is preliminary data.</text>
</comment>
<accession>A0AC60Q1Z6</accession>
<sequence length="141" mass="16089">MGKAPSTSAVVCRKHFEERDFIYPVYETLAWQDAAGYPATPRPSGTLGRDLGRQSPPFPSRWADENSMSRPPGPPARQPGVTRKTYRRSLRGVCKLHRQRKERMTKQKAKRDPEYLLPMRTAPESAMKEGSYVTVFVWPPN</sequence>
<organism evidence="1 2">
    <name type="scientific">Ixodes persulcatus</name>
    <name type="common">Taiga tick</name>
    <dbReference type="NCBI Taxonomy" id="34615"/>
    <lineage>
        <taxon>Eukaryota</taxon>
        <taxon>Metazoa</taxon>
        <taxon>Ecdysozoa</taxon>
        <taxon>Arthropoda</taxon>
        <taxon>Chelicerata</taxon>
        <taxon>Arachnida</taxon>
        <taxon>Acari</taxon>
        <taxon>Parasitiformes</taxon>
        <taxon>Ixodida</taxon>
        <taxon>Ixodoidea</taxon>
        <taxon>Ixodidae</taxon>
        <taxon>Ixodinae</taxon>
        <taxon>Ixodes</taxon>
    </lineage>
</organism>
<reference evidence="1 2" key="1">
    <citation type="journal article" date="2020" name="Cell">
        <title>Large-Scale Comparative Analyses of Tick Genomes Elucidate Their Genetic Diversity and Vector Capacities.</title>
        <authorList>
            <consortium name="Tick Genome and Microbiome Consortium (TIGMIC)"/>
            <person name="Jia N."/>
            <person name="Wang J."/>
            <person name="Shi W."/>
            <person name="Du L."/>
            <person name="Sun Y."/>
            <person name="Zhan W."/>
            <person name="Jiang J.F."/>
            <person name="Wang Q."/>
            <person name="Zhang B."/>
            <person name="Ji P."/>
            <person name="Bell-Sakyi L."/>
            <person name="Cui X.M."/>
            <person name="Yuan T.T."/>
            <person name="Jiang B.G."/>
            <person name="Yang W.F."/>
            <person name="Lam T.T."/>
            <person name="Chang Q.C."/>
            <person name="Ding S.J."/>
            <person name="Wang X.J."/>
            <person name="Zhu J.G."/>
            <person name="Ruan X.D."/>
            <person name="Zhao L."/>
            <person name="Wei J.T."/>
            <person name="Ye R.Z."/>
            <person name="Que T.C."/>
            <person name="Du C.H."/>
            <person name="Zhou Y.H."/>
            <person name="Cheng J.X."/>
            <person name="Dai P.F."/>
            <person name="Guo W.B."/>
            <person name="Han X.H."/>
            <person name="Huang E.J."/>
            <person name="Li L.F."/>
            <person name="Wei W."/>
            <person name="Gao Y.C."/>
            <person name="Liu J.Z."/>
            <person name="Shao H.Z."/>
            <person name="Wang X."/>
            <person name="Wang C.C."/>
            <person name="Yang T.C."/>
            <person name="Huo Q.B."/>
            <person name="Li W."/>
            <person name="Chen H.Y."/>
            <person name="Chen S.E."/>
            <person name="Zhou L.G."/>
            <person name="Ni X.B."/>
            <person name="Tian J.H."/>
            <person name="Sheng Y."/>
            <person name="Liu T."/>
            <person name="Pan Y.S."/>
            <person name="Xia L.Y."/>
            <person name="Li J."/>
            <person name="Zhao F."/>
            <person name="Cao W.C."/>
        </authorList>
    </citation>
    <scope>NUCLEOTIDE SEQUENCE [LARGE SCALE GENOMIC DNA]</scope>
    <source>
        <strain evidence="1">Iper-2018</strain>
    </source>
</reference>
<gene>
    <name evidence="1" type="ORF">HPB47_025732</name>
</gene>
<protein>
    <submittedName>
        <fullName evidence="1">Uncharacterized protein</fullName>
    </submittedName>
</protein>
<keyword evidence="2" id="KW-1185">Reference proteome</keyword>